<dbReference type="Proteomes" id="UP000001542">
    <property type="component" value="Unassembled WGS sequence"/>
</dbReference>
<dbReference type="PANTHER" id="PTHR23048:SF59">
    <property type="entry name" value="EF-HAND SUPERFAMILY PROTEIN"/>
    <property type="match status" value="1"/>
</dbReference>
<evidence type="ECO:0000259" key="3">
    <source>
        <dbReference type="PROSITE" id="PS50222"/>
    </source>
</evidence>
<feature type="domain" description="EF-hand" evidence="3">
    <location>
        <begin position="14"/>
        <end position="49"/>
    </location>
</feature>
<dbReference type="InterPro" id="IPR018247">
    <property type="entry name" value="EF_Hand_1_Ca_BS"/>
</dbReference>
<gene>
    <name evidence="4" type="ORF">TVAG_038590</name>
</gene>
<reference evidence="4" key="2">
    <citation type="journal article" date="2007" name="Science">
        <title>Draft genome sequence of the sexually transmitted pathogen Trichomonas vaginalis.</title>
        <authorList>
            <person name="Carlton J.M."/>
            <person name="Hirt R.P."/>
            <person name="Silva J.C."/>
            <person name="Delcher A.L."/>
            <person name="Schatz M."/>
            <person name="Zhao Q."/>
            <person name="Wortman J.R."/>
            <person name="Bidwell S.L."/>
            <person name="Alsmark U.C.M."/>
            <person name="Besteiro S."/>
            <person name="Sicheritz-Ponten T."/>
            <person name="Noel C.J."/>
            <person name="Dacks J.B."/>
            <person name="Foster P.G."/>
            <person name="Simillion C."/>
            <person name="Van de Peer Y."/>
            <person name="Miranda-Saavedra D."/>
            <person name="Barton G.J."/>
            <person name="Westrop G.D."/>
            <person name="Mueller S."/>
            <person name="Dessi D."/>
            <person name="Fiori P.L."/>
            <person name="Ren Q."/>
            <person name="Paulsen I."/>
            <person name="Zhang H."/>
            <person name="Bastida-Corcuera F.D."/>
            <person name="Simoes-Barbosa A."/>
            <person name="Brown M.T."/>
            <person name="Hayes R.D."/>
            <person name="Mukherjee M."/>
            <person name="Okumura C.Y."/>
            <person name="Schneider R."/>
            <person name="Smith A.J."/>
            <person name="Vanacova S."/>
            <person name="Villalvazo M."/>
            <person name="Haas B.J."/>
            <person name="Pertea M."/>
            <person name="Feldblyum T.V."/>
            <person name="Utterback T.R."/>
            <person name="Shu C.L."/>
            <person name="Osoegawa K."/>
            <person name="de Jong P.J."/>
            <person name="Hrdy I."/>
            <person name="Horvathova L."/>
            <person name="Zubacova Z."/>
            <person name="Dolezal P."/>
            <person name="Malik S.B."/>
            <person name="Logsdon J.M. Jr."/>
            <person name="Henze K."/>
            <person name="Gupta A."/>
            <person name="Wang C.C."/>
            <person name="Dunne R.L."/>
            <person name="Upcroft J.A."/>
            <person name="Upcroft P."/>
            <person name="White O."/>
            <person name="Salzberg S.L."/>
            <person name="Tang P."/>
            <person name="Chiu C.-H."/>
            <person name="Lee Y.-S."/>
            <person name="Embley T.M."/>
            <person name="Coombs G.H."/>
            <person name="Mottram J.C."/>
            <person name="Tachezy J."/>
            <person name="Fraser-Liggett C.M."/>
            <person name="Johnson P.J."/>
        </authorList>
    </citation>
    <scope>NUCLEOTIDE SEQUENCE [LARGE SCALE GENOMIC DNA]</scope>
    <source>
        <strain evidence="4">G3</strain>
    </source>
</reference>
<dbReference type="PROSITE" id="PS00018">
    <property type="entry name" value="EF_HAND_1"/>
    <property type="match status" value="1"/>
</dbReference>
<protein>
    <submittedName>
        <fullName evidence="4">EF hand family protein</fullName>
    </submittedName>
</protein>
<dbReference type="SMART" id="SM00054">
    <property type="entry name" value="EFh"/>
    <property type="match status" value="3"/>
</dbReference>
<dbReference type="Pfam" id="PF13499">
    <property type="entry name" value="EF-hand_7"/>
    <property type="match status" value="2"/>
</dbReference>
<dbReference type="EMBL" id="DS113266">
    <property type="protein sequence ID" value="EAY14751.1"/>
    <property type="molecule type" value="Genomic_DNA"/>
</dbReference>
<sequence length="161" mass="18565">MSRGRNPARMLDADMKAEIREVFDIFDADKSGTIDRHELKVGLRAMGFDITTEEINQLMAENDPNGLGYLDGKAFEKVILYKMQTRDEIDEIRRIFKMFQRTEKAGYIYLDDLKTIVKETGLEYTDEECREMFDAFDTDGTGRISEAQFIDIIEGGTRSVH</sequence>
<dbReference type="SUPFAM" id="SSF47473">
    <property type="entry name" value="EF-hand"/>
    <property type="match status" value="1"/>
</dbReference>
<dbReference type="OrthoDB" id="26525at2759"/>
<reference evidence="4" key="1">
    <citation type="submission" date="2006-10" db="EMBL/GenBank/DDBJ databases">
        <authorList>
            <person name="Amadeo P."/>
            <person name="Zhao Q."/>
            <person name="Wortman J."/>
            <person name="Fraser-Liggett C."/>
            <person name="Carlton J."/>
        </authorList>
    </citation>
    <scope>NUCLEOTIDE SEQUENCE</scope>
    <source>
        <strain evidence="4">G3</strain>
    </source>
</reference>
<evidence type="ECO:0000256" key="2">
    <source>
        <dbReference type="ARBA" id="ARBA00022837"/>
    </source>
</evidence>
<evidence type="ECO:0000256" key="1">
    <source>
        <dbReference type="ARBA" id="ARBA00022737"/>
    </source>
</evidence>
<dbReference type="GO" id="GO:0000226">
    <property type="term" value="P:microtubule cytoskeleton organization"/>
    <property type="evidence" value="ECO:0000318"/>
    <property type="project" value="GO_Central"/>
</dbReference>
<name>A2DY15_TRIV3</name>
<evidence type="ECO:0000313" key="5">
    <source>
        <dbReference type="Proteomes" id="UP000001542"/>
    </source>
</evidence>
<dbReference type="FunFam" id="1.10.238.10:FF:000653">
    <property type="entry name" value="EF hand family protein"/>
    <property type="match status" value="1"/>
</dbReference>
<dbReference type="GO" id="GO:0008017">
    <property type="term" value="F:microtubule binding"/>
    <property type="evidence" value="ECO:0000318"/>
    <property type="project" value="GO_Central"/>
</dbReference>
<dbReference type="InParanoid" id="A2DY15"/>
<dbReference type="InterPro" id="IPR002048">
    <property type="entry name" value="EF_hand_dom"/>
</dbReference>
<proteinExistence type="predicted"/>
<dbReference type="GO" id="GO:0005509">
    <property type="term" value="F:calcium ion binding"/>
    <property type="evidence" value="ECO:0000318"/>
    <property type="project" value="GO_Central"/>
</dbReference>
<dbReference type="SMR" id="A2DY15"/>
<keyword evidence="1" id="KW-0677">Repeat</keyword>
<dbReference type="InterPro" id="IPR050230">
    <property type="entry name" value="CALM/Myosin/TropC-like"/>
</dbReference>
<keyword evidence="5" id="KW-1185">Reference proteome</keyword>
<dbReference type="AlphaFoldDB" id="A2DY15"/>
<dbReference type="RefSeq" id="XP_001326974.1">
    <property type="nucleotide sequence ID" value="XM_001326939.1"/>
</dbReference>
<dbReference type="KEGG" id="tva:4772744"/>
<dbReference type="VEuPathDB" id="TrichDB:TVAGG3_0960640"/>
<dbReference type="PROSITE" id="PS50222">
    <property type="entry name" value="EF_HAND_2"/>
    <property type="match status" value="2"/>
</dbReference>
<dbReference type="STRING" id="5722.A2DY15"/>
<organism evidence="4 5">
    <name type="scientific">Trichomonas vaginalis (strain ATCC PRA-98 / G3)</name>
    <dbReference type="NCBI Taxonomy" id="412133"/>
    <lineage>
        <taxon>Eukaryota</taxon>
        <taxon>Metamonada</taxon>
        <taxon>Parabasalia</taxon>
        <taxon>Trichomonadida</taxon>
        <taxon>Trichomonadidae</taxon>
        <taxon>Trichomonas</taxon>
    </lineage>
</organism>
<accession>A2DY15</accession>
<dbReference type="Gene3D" id="1.10.238.10">
    <property type="entry name" value="EF-hand"/>
    <property type="match status" value="2"/>
</dbReference>
<dbReference type="GO" id="GO:0005815">
    <property type="term" value="C:microtubule organizing center"/>
    <property type="evidence" value="ECO:0000318"/>
    <property type="project" value="GO_Central"/>
</dbReference>
<evidence type="ECO:0000313" key="4">
    <source>
        <dbReference type="EMBL" id="EAY14751.1"/>
    </source>
</evidence>
<dbReference type="VEuPathDB" id="TrichDB:TVAG_038590"/>
<feature type="domain" description="EF-hand" evidence="3">
    <location>
        <begin position="124"/>
        <end position="159"/>
    </location>
</feature>
<keyword evidence="2" id="KW-0106">Calcium</keyword>
<dbReference type="PANTHER" id="PTHR23048">
    <property type="entry name" value="MYOSIN LIGHT CHAIN 1, 3"/>
    <property type="match status" value="1"/>
</dbReference>
<dbReference type="eggNOG" id="KOG0028">
    <property type="taxonomic scope" value="Eukaryota"/>
</dbReference>
<dbReference type="InterPro" id="IPR011992">
    <property type="entry name" value="EF-hand-dom_pair"/>
</dbReference>